<evidence type="ECO:0000313" key="5">
    <source>
        <dbReference type="EMBL" id="RKH47665.1"/>
    </source>
</evidence>
<proteinExistence type="predicted"/>
<dbReference type="Pfam" id="PF20220">
    <property type="entry name" value="ABC_toxin_N"/>
    <property type="match status" value="1"/>
</dbReference>
<dbReference type="Pfam" id="PF18276">
    <property type="entry name" value="TcA_TcB_BD"/>
    <property type="match status" value="1"/>
</dbReference>
<dbReference type="EMBL" id="RAWG01000007">
    <property type="protein sequence ID" value="RKH47665.1"/>
    <property type="molecule type" value="Genomic_DNA"/>
</dbReference>
<evidence type="ECO:0000259" key="4">
    <source>
        <dbReference type="Pfam" id="PF20220"/>
    </source>
</evidence>
<accession>A0A3A8P2R8</accession>
<protein>
    <recommendedName>
        <fullName evidence="7">Virulence plasmid A protein</fullName>
    </recommendedName>
</protein>
<evidence type="ECO:0000259" key="3">
    <source>
        <dbReference type="Pfam" id="PF18413"/>
    </source>
</evidence>
<evidence type="ECO:0008006" key="7">
    <source>
        <dbReference type="Google" id="ProtNLM"/>
    </source>
</evidence>
<evidence type="ECO:0000313" key="6">
    <source>
        <dbReference type="Proteomes" id="UP000273405"/>
    </source>
</evidence>
<name>A0A3A8P2R8_9BACT</name>
<feature type="domain" description="Neuraminidase-like" evidence="3">
    <location>
        <begin position="1891"/>
        <end position="2017"/>
    </location>
</feature>
<feature type="domain" description="Tc toxin complex TcA C-terminal TcB-binding" evidence="2">
    <location>
        <begin position="2898"/>
        <end position="3183"/>
    </location>
</feature>
<evidence type="ECO:0000259" key="2">
    <source>
        <dbReference type="Pfam" id="PF18276"/>
    </source>
</evidence>
<dbReference type="InterPro" id="IPR046839">
    <property type="entry name" value="ABC_toxin_N"/>
</dbReference>
<organism evidence="5 6">
    <name type="scientific">Corallococcus sicarius</name>
    <dbReference type="NCBI Taxonomy" id="2316726"/>
    <lineage>
        <taxon>Bacteria</taxon>
        <taxon>Pseudomonadati</taxon>
        <taxon>Myxococcota</taxon>
        <taxon>Myxococcia</taxon>
        <taxon>Myxococcales</taxon>
        <taxon>Cystobacterineae</taxon>
        <taxon>Myxococcaceae</taxon>
        <taxon>Corallococcus</taxon>
    </lineage>
</organism>
<keyword evidence="6" id="KW-1185">Reference proteome</keyword>
<dbReference type="InterPro" id="IPR040840">
    <property type="entry name" value="TcA_TcB_BD"/>
</dbReference>
<gene>
    <name evidence="5" type="ORF">D7X12_02040</name>
</gene>
<evidence type="ECO:0000256" key="1">
    <source>
        <dbReference type="SAM" id="MobiDB-lite"/>
    </source>
</evidence>
<sequence length="3374" mass="373667">MRGNVTYRHGLAITGATVRAFDKSLRDEALLAEGTTNEYGNFELWYSLEQLRKRNKPQADLIVRAYAPPAPGGPREAGEPLAESRIIFKAQTVEKLRLLVKGGPETLWSEYEQLMSELKPLLEGVSLAELSEDADRKDLTFLAGHTGVPPKKIAALVVAHKLAAKSGLASPEIFYGLVRKGMGTNLSALMAQGPETLRRVVENAATRRLIPGKLKLKPDEVQAQLHRAAVQQAASPGPEDERPGFGDLLATTLPNQEQREAFVSRYLEHKGPATEFWKALEADPALQPRIPELQLTLQLGALTDNHPPLVRALLRMRAAGAFKSFQDLASFDQKQWLKIIGGLKEPEAQRIPASIPGDDLRTRTLVYADTLRRILDDTLPEQTVAWRAREDKSLHEDVRAFFAHVTEDGTGFDLRQGDVTQALARTPTLMKSIKDPGLVKARVQGMQRVFKLTPRYDGMKSLLDAGLDSALAISQVDREAFAASFKGAFGTRALARHTHNVAGHVSASALHLLANHGEEFNRVEVAALASALPSGVPNLESLFGTLDLCRCEHCRSVYGPAAYYTEVLAFLKERRQTRTLPGGGTALTNARDLLFDRRPDLGDIELTCDNAQLTLPYVDLVNELLENAVSPPPTFTIAATLQADLDSRTLSNAVRAAFTQNGVTLGTSHLVVVAQAGSRWFVTDHTDLWPLQKDTTTGLLKVGPVAYQSSGSSAELSATPQHRNEAAYDRLRAAVFPWTLPLDLAWEEARLYLGHLGVRRDELMRRVRIPDPLAALTHLDIASELLGLLPVERQLLSRGRPVRLVVTTPLASLSGTQSVGAVVLAAGDIVLLTAQTVAAQNGLYTVATGAWTRDPARTAFVQILPPVAGLRVRWLMSPVGSAASQATAVDTWDVWGLKETGNTVSVFDPTSPTNPVVKSLGWLEALGQVRVVLDRAALEYEELISLLQLKFIQANLTLRIESADPSDLTTCDTAKLVLKGLTAEVVDRLHRFVRLWRRLGWSMRDLDNAIAIFSGGTADVNARLDDALFLKLSHVQRLNEQLGLPVESLLAFWAPMDIQGDASLYKRVFLNPALSKPSEPAFRLSGSELAIVTEAPAEALISKQAPVILAALGIGAAGLSALTAEVVADNKLNLANLSRLYRYTQLAKGLGLELPDLLTLLSLAVINPFNPAQTADTLLFASLVADVRASGFSIPELDYLLRHRFTQASGLAASDEEIAATLDTLRGDLRQIQDETTLRADPTGALPRSRLAQLQWPTEIIEEVVNTLNGQVLYEAPLAALPAGLQFPASLQGRATYDATGARLRVLGPLTQAERTDLQSASTDAAFRTAVGVLFALPRNVLAAKMKAFTLPTFSTALANLPAGLVFPRELGGRIYHDAPAGQLRFAGMMTNTERALLRGLSTNAAYLTAIDALFAAPASYTPPADNTFITSTDTALLFDTAQTPEQRFTLVLGKLLTYLRTALSTGRVIQRLAGALALEPRATAELLTRQLPSLSVAGQKAIADFLAPAYAESNANVALKPASFPNLFKTFIRLQKAALLVTRLKMTTQQITWFSDFGPTVVRRPVAWAHDAAVMAGWLQPDVLPVTPILTPSPVLFASWLRLVALCQLRDRLPRGEAALSALFALARRTTPVPTLDEFLQEVSTRTGWNRGELLVASPAVIPSFPNDSKDEVGLSRLEDFMKVLLQLEVPADRAREWSLPELTPDNARAVLNAVKARYSETEWPEVARKLRDVLRERQRAALVAYLVPRPNAALGQKWDGPNSLYAHYLIDVEMTPCFLTSRIKQASSTAQLFVQRCLMGLEADRGIIADQLTDAGWLQWQWMKSYRVWEANRKVFLYPENWLEPELRDDKTPLFEQLEGALLQGDLNSENADDAFLGYLEKLDEVARLEIVGVYPEPALEGLQPEILHVFGRTRGGTPVYFYRQRIGAGRWTHWERLEADISGAQIIPVVWNSRIHVFWPIISEVAEPANTSTTQPTAPTKYFEIQLAWTERRHDRWTTKKLTDDKVRSNLVPDARLTDGGRSRHTFRASLEGAGLRIWYEYENPELTRTIPTPPTYYGGPGGTITIHYALIKGFHFTGCNGRIDLFEKEVYGVFPPRGTRVDGMQFSSVTRSPLYLPRTPDGKNENVALGLMPGRYSLAYAYDDNSINGHGSFFFQDDVKTFFVTPEQVTQTAWAADATRVAPTVIDTVRTTYYEPRRLARPVDRAQRIDPVPVRKQKLVEKARARAEQRKRLPSGTPKEAREKQEAPATSGAIEKPRTKAPLRRREVTLVLDRGDRKRFTLASYIQDSRLFAKAIVAPLASVEVRYRFWTFYHPYVCNFISQLNWRGMDGLLRRKLQLQSAKIFKTRYAPTGLVNRGDAVKEDKYPVEDVDFTRLGAYSQYNWELFFHAPLLIASRLSQNQRFEDAQRWFHFIFDPTNTADTAVPQKYWRPRPFYEQTQADYAKQRIDNLLMLLAKGLSDPELDQQVSEWRSHPFDPHAIARLRLAAYQKSVVMKYLDNLIAWGDQLFRQDTIESLNEATQLYVLAAEILGRRPRSIPPRALPQVQTYNSLAPTLTSLSNKLVDLEQIVPAPRPDSVIVPPGAPPPLPKLLYFCVPANDKLLGYWDTVSDRLFKIRNCMNIEGVVRELPLFEPPIDPGLLVRAAAAGVDISSALSDLDTAQPHYRFTLLTQRATELAVELKSLGTALLSALEKRDGEELAIQRATQEATLLSLVEKTRQQQHAEATQALVALRASREIVIERWKYYQRMLGITSPVAPAEGAALPEQAPPDLATTSLEGTKLTLHEKQELDQLKVSHDKQGTAADWEFVGSLLATIPNVSLAVKPWGVGAGVSFGGSNLGAAMGAAANRYRSDSAASAYGGGRAARLAQFMMRESDWSLQSNLAAKELVHIDQQIAAALLREQITQSELDNHRKQLEHSRSIVDFMRSKYTNRELFDWTVGQVSSLYFQAYQLAYEMAKRTERAFRFELALQESNFIRFGYWDSLRKGLLSGERLFQDLKRMESAYLDQNRREYEISKHVSLAALHPEALVSLQETGSCFVQLPEAIFDVDHPGHYLRRLKSVSLTLPCVAGPYTSISCKLTLLGNRIRKETRTTPAHAWSGPDDTRFVYNSGGIQSVVTSSGREDSGLFELNPRDERYLPFEGAGAISSWRLELPNAFRQFDYRTLTDVVLHVRYTARDGGEPLKQAALAQLENALRQMELEEGSKGLYRLFSARHEFPDEWHGFLYPPDGQTGPQRLSLPVSRDLFPGSLQDRALKIDGLKLFLSLKPGTTYDNVNNVVLTLKPPGAAPSQPVEPGRGNARLGGLPYDSISFGTGVGVADGPAQTWTLDATTVPATLLMDVTTPGGTVKRINPDLVLDFALLCHYTF</sequence>
<comment type="caution">
    <text evidence="5">The sequence shown here is derived from an EMBL/GenBank/DDBJ whole genome shotgun (WGS) entry which is preliminary data.</text>
</comment>
<dbReference type="Pfam" id="PF18413">
    <property type="entry name" value="Neuraminidase"/>
    <property type="match status" value="1"/>
</dbReference>
<dbReference type="Proteomes" id="UP000273405">
    <property type="component" value="Unassembled WGS sequence"/>
</dbReference>
<feature type="domain" description="ABC toxin N-terminal" evidence="4">
    <location>
        <begin position="1734"/>
        <end position="1861"/>
    </location>
</feature>
<reference evidence="6" key="1">
    <citation type="submission" date="2018-09" db="EMBL/GenBank/DDBJ databases">
        <authorList>
            <person name="Livingstone P.G."/>
            <person name="Whitworth D.E."/>
        </authorList>
    </citation>
    <scope>NUCLEOTIDE SEQUENCE [LARGE SCALE GENOMIC DNA]</scope>
    <source>
        <strain evidence="6">CA040B</strain>
    </source>
</reference>
<feature type="region of interest" description="Disordered" evidence="1">
    <location>
        <begin position="2224"/>
        <end position="2263"/>
    </location>
</feature>
<dbReference type="InterPro" id="IPR041079">
    <property type="entry name" value="Neuraminidase-like"/>
</dbReference>
<feature type="compositionally biased region" description="Basic and acidic residues" evidence="1">
    <location>
        <begin position="2224"/>
        <end position="2235"/>
    </location>
</feature>